<evidence type="ECO:0000313" key="3">
    <source>
        <dbReference type="Proteomes" id="UP001634394"/>
    </source>
</evidence>
<proteinExistence type="predicted"/>
<accession>A0ABD3T744</accession>
<comment type="caution">
    <text evidence="2">The sequence shown here is derived from an EMBL/GenBank/DDBJ whole genome shotgun (WGS) entry which is preliminary data.</text>
</comment>
<evidence type="ECO:0000313" key="2">
    <source>
        <dbReference type="EMBL" id="KAL3832143.1"/>
    </source>
</evidence>
<dbReference type="PANTHER" id="PTHR45703">
    <property type="entry name" value="DYNEIN HEAVY CHAIN"/>
    <property type="match status" value="1"/>
</dbReference>
<dbReference type="InterPro" id="IPR026983">
    <property type="entry name" value="DHC"/>
</dbReference>
<name>A0ABD3T744_SINWO</name>
<dbReference type="Proteomes" id="UP001634394">
    <property type="component" value="Unassembled WGS sequence"/>
</dbReference>
<dbReference type="AlphaFoldDB" id="A0ABD3T744"/>
<feature type="domain" description="Dynein heavy chain C-terminal" evidence="1">
    <location>
        <begin position="8"/>
        <end position="110"/>
    </location>
</feature>
<evidence type="ECO:0000259" key="1">
    <source>
        <dbReference type="Pfam" id="PF18199"/>
    </source>
</evidence>
<protein>
    <recommendedName>
        <fullName evidence="1">Dynein heavy chain C-terminal domain-containing protein</fullName>
    </recommendedName>
</protein>
<reference evidence="2 3" key="1">
    <citation type="submission" date="2024-11" db="EMBL/GenBank/DDBJ databases">
        <title>Chromosome-level genome assembly of the freshwater bivalve Anodonta woodiana.</title>
        <authorList>
            <person name="Chen X."/>
        </authorList>
    </citation>
    <scope>NUCLEOTIDE SEQUENCE [LARGE SCALE GENOMIC DNA]</scope>
    <source>
        <strain evidence="2">MN2024</strain>
        <tissue evidence="2">Gills</tissue>
    </source>
</reference>
<keyword evidence="3" id="KW-1185">Reference proteome</keyword>
<dbReference type="Gene3D" id="3.10.490.20">
    <property type="match status" value="1"/>
</dbReference>
<dbReference type="PANTHER" id="PTHR45703:SF36">
    <property type="entry name" value="DYNEIN HEAVY CHAIN, CYTOPLASMIC"/>
    <property type="match status" value="1"/>
</dbReference>
<dbReference type="Pfam" id="PF18199">
    <property type="entry name" value="Dynein_C"/>
    <property type="match status" value="1"/>
</dbReference>
<dbReference type="EMBL" id="JBJQND010000019">
    <property type="protein sequence ID" value="KAL3832143.1"/>
    <property type="molecule type" value="Genomic_DNA"/>
</dbReference>
<gene>
    <name evidence="2" type="ORF">ACJMK2_023814</name>
</gene>
<sequence length="120" mass="13309">MPAGLNPSSPPPEGVFISGLKVNNAFWDSTRSVLIPPSSDSGSHQNIPILWVKPITKQDNQSNQQIKYSSYQCPVYCSADPHLHGDHNVVAYIPLPTLENPTLWQHQRVFLSSYLPDASQ</sequence>
<dbReference type="InterPro" id="IPR041228">
    <property type="entry name" value="Dynein_C"/>
</dbReference>
<dbReference type="InterPro" id="IPR043160">
    <property type="entry name" value="Dynein_C_barrel"/>
</dbReference>
<organism evidence="2 3">
    <name type="scientific">Sinanodonta woodiana</name>
    <name type="common">Chinese pond mussel</name>
    <name type="synonym">Anodonta woodiana</name>
    <dbReference type="NCBI Taxonomy" id="1069815"/>
    <lineage>
        <taxon>Eukaryota</taxon>
        <taxon>Metazoa</taxon>
        <taxon>Spiralia</taxon>
        <taxon>Lophotrochozoa</taxon>
        <taxon>Mollusca</taxon>
        <taxon>Bivalvia</taxon>
        <taxon>Autobranchia</taxon>
        <taxon>Heteroconchia</taxon>
        <taxon>Palaeoheterodonta</taxon>
        <taxon>Unionida</taxon>
        <taxon>Unionoidea</taxon>
        <taxon>Unionidae</taxon>
        <taxon>Unioninae</taxon>
        <taxon>Sinanodonta</taxon>
    </lineage>
</organism>